<gene>
    <name evidence="2" type="ORF">NDU88_002402</name>
</gene>
<name>A0AAV7UZN9_PLEWA</name>
<accession>A0AAV7UZN9</accession>
<protein>
    <submittedName>
        <fullName evidence="2">Uncharacterized protein</fullName>
    </submittedName>
</protein>
<evidence type="ECO:0000313" key="3">
    <source>
        <dbReference type="Proteomes" id="UP001066276"/>
    </source>
</evidence>
<dbReference type="Proteomes" id="UP001066276">
    <property type="component" value="Chromosome 2_2"/>
</dbReference>
<feature type="region of interest" description="Disordered" evidence="1">
    <location>
        <begin position="107"/>
        <end position="140"/>
    </location>
</feature>
<evidence type="ECO:0000313" key="2">
    <source>
        <dbReference type="EMBL" id="KAJ1193097.1"/>
    </source>
</evidence>
<feature type="region of interest" description="Disordered" evidence="1">
    <location>
        <begin position="173"/>
        <end position="211"/>
    </location>
</feature>
<dbReference type="EMBL" id="JANPWB010000004">
    <property type="protein sequence ID" value="KAJ1193097.1"/>
    <property type="molecule type" value="Genomic_DNA"/>
</dbReference>
<dbReference type="AlphaFoldDB" id="A0AAV7UZN9"/>
<comment type="caution">
    <text evidence="2">The sequence shown here is derived from an EMBL/GenBank/DDBJ whole genome shotgun (WGS) entry which is preliminary data.</text>
</comment>
<sequence>MRATAQRAYLLHPLTTDSQLPTLSGYRPPQVLLPPGAARLAYSPRSSVALSAASDLGSRRRNLLLPAPASCLKTAQSSLAAAAPLAPGLLSSHKLFRPAPHLLGGCRSSPHSGHAKPWSGPLLTGRRAQSAPGPPKAPDWVRPPGPCSFCHSFHQGLLPDTLLSPGTPLSCSHRPNSGSCAQDPLLGPTTRSGSTGQPARQPRFRSSPPQSAASCIVDKAGDYVVDEECVAILFDDGMIGIDEQEWKETLNGIRS</sequence>
<reference evidence="2" key="1">
    <citation type="journal article" date="2022" name="bioRxiv">
        <title>Sequencing and chromosome-scale assembly of the giantPleurodeles waltlgenome.</title>
        <authorList>
            <person name="Brown T."/>
            <person name="Elewa A."/>
            <person name="Iarovenko S."/>
            <person name="Subramanian E."/>
            <person name="Araus A.J."/>
            <person name="Petzold A."/>
            <person name="Susuki M."/>
            <person name="Suzuki K.-i.T."/>
            <person name="Hayashi T."/>
            <person name="Toyoda A."/>
            <person name="Oliveira C."/>
            <person name="Osipova E."/>
            <person name="Leigh N.D."/>
            <person name="Simon A."/>
            <person name="Yun M.H."/>
        </authorList>
    </citation>
    <scope>NUCLEOTIDE SEQUENCE</scope>
    <source>
        <strain evidence="2">20211129_DDA</strain>
        <tissue evidence="2">Liver</tissue>
    </source>
</reference>
<keyword evidence="3" id="KW-1185">Reference proteome</keyword>
<feature type="compositionally biased region" description="Polar residues" evidence="1">
    <location>
        <begin position="189"/>
        <end position="198"/>
    </location>
</feature>
<proteinExistence type="predicted"/>
<evidence type="ECO:0000256" key="1">
    <source>
        <dbReference type="SAM" id="MobiDB-lite"/>
    </source>
</evidence>
<organism evidence="2 3">
    <name type="scientific">Pleurodeles waltl</name>
    <name type="common">Iberian ribbed newt</name>
    <dbReference type="NCBI Taxonomy" id="8319"/>
    <lineage>
        <taxon>Eukaryota</taxon>
        <taxon>Metazoa</taxon>
        <taxon>Chordata</taxon>
        <taxon>Craniata</taxon>
        <taxon>Vertebrata</taxon>
        <taxon>Euteleostomi</taxon>
        <taxon>Amphibia</taxon>
        <taxon>Batrachia</taxon>
        <taxon>Caudata</taxon>
        <taxon>Salamandroidea</taxon>
        <taxon>Salamandridae</taxon>
        <taxon>Pleurodelinae</taxon>
        <taxon>Pleurodeles</taxon>
    </lineage>
</organism>